<evidence type="ECO:0000313" key="11">
    <source>
        <dbReference type="RefSeq" id="XP_034075590.1"/>
    </source>
</evidence>
<keyword evidence="3" id="KW-0677">Repeat</keyword>
<feature type="compositionally biased region" description="Low complexity" evidence="7">
    <location>
        <begin position="206"/>
        <end position="239"/>
    </location>
</feature>
<dbReference type="AlphaFoldDB" id="A0A6P8UTD9"/>
<dbReference type="PANTHER" id="PTHR19325">
    <property type="entry name" value="COMPLEMENT COMPONENT-RELATED SUSHI DOMAIN-CONTAINING"/>
    <property type="match status" value="1"/>
</dbReference>
<dbReference type="GeneID" id="117548410"/>
<keyword evidence="5" id="KW-0325">Glycoprotein</keyword>
<evidence type="ECO:0000259" key="9">
    <source>
        <dbReference type="PROSITE" id="PS50923"/>
    </source>
</evidence>
<dbReference type="InterPro" id="IPR035976">
    <property type="entry name" value="Sushi/SCR/CCP_sf"/>
</dbReference>
<reference evidence="11" key="1">
    <citation type="submission" date="2025-08" db="UniProtKB">
        <authorList>
            <consortium name="RefSeq"/>
        </authorList>
    </citation>
    <scope>IDENTIFICATION</scope>
</reference>
<sequence length="349" mass="37652">MAASFLLLLTCVGLFLSAQAQDCSSPVGGDNMGLKGNDILLQSFPDGTKVTFACDVGYVTAGGSASITCTAGDWSSLRMTCKRKQCGAFEDVPNGSVDYSEGNEFGDKLTVTCKPGYDLVGNPNILCGNEGWMGRPPVCEEVDCKEPVVGFGHWDSGSRGPYTYKATVTFKCNEGYRMTNSATIICGINELWEPALPKCEAVPADTTTTTKSPESTTKPTAVPADTTTTTKSPESTTKPTEVDCKEPVVGFGHWDSGSRGPYTYKATVTFKCNEGYRMTNSATIICGINELWEPALPKCEGESQRKSYLDKPGEFQLGLRYRAVQGGRIYPEGSCWFPPQKAIGFLHRI</sequence>
<feature type="domain" description="Sushi" evidence="9">
    <location>
        <begin position="142"/>
        <end position="201"/>
    </location>
</feature>
<evidence type="ECO:0000256" key="2">
    <source>
        <dbReference type="ARBA" id="ARBA00022729"/>
    </source>
</evidence>
<evidence type="ECO:0000313" key="10">
    <source>
        <dbReference type="Proteomes" id="UP000515161"/>
    </source>
</evidence>
<keyword evidence="2 8" id="KW-0732">Signal</keyword>
<evidence type="ECO:0000256" key="4">
    <source>
        <dbReference type="ARBA" id="ARBA00023157"/>
    </source>
</evidence>
<dbReference type="InterPro" id="IPR050350">
    <property type="entry name" value="Compl-Cell_Adhes-Reg"/>
</dbReference>
<evidence type="ECO:0000256" key="8">
    <source>
        <dbReference type="SAM" id="SignalP"/>
    </source>
</evidence>
<dbReference type="Pfam" id="PF00084">
    <property type="entry name" value="Sushi"/>
    <property type="match status" value="4"/>
</dbReference>
<feature type="region of interest" description="Disordered" evidence="7">
    <location>
        <begin position="204"/>
        <end position="241"/>
    </location>
</feature>
<feature type="signal peptide" evidence="8">
    <location>
        <begin position="1"/>
        <end position="20"/>
    </location>
</feature>
<keyword evidence="1 6" id="KW-0768">Sushi</keyword>
<feature type="disulfide bond" evidence="6">
    <location>
        <begin position="172"/>
        <end position="199"/>
    </location>
</feature>
<feature type="disulfide bond" evidence="6">
    <location>
        <begin position="272"/>
        <end position="299"/>
    </location>
</feature>
<gene>
    <name evidence="11" type="primary">LOC117548410</name>
</gene>
<feature type="domain" description="Sushi" evidence="9">
    <location>
        <begin position="84"/>
        <end position="141"/>
    </location>
</feature>
<evidence type="ECO:0000256" key="7">
    <source>
        <dbReference type="SAM" id="MobiDB-lite"/>
    </source>
</evidence>
<dbReference type="Proteomes" id="UP000515161">
    <property type="component" value="Unplaced"/>
</dbReference>
<accession>A0A6P8UTD9</accession>
<feature type="disulfide bond" evidence="6">
    <location>
        <begin position="54"/>
        <end position="81"/>
    </location>
</feature>
<dbReference type="PROSITE" id="PS50923">
    <property type="entry name" value="SUSHI"/>
    <property type="match status" value="4"/>
</dbReference>
<proteinExistence type="predicted"/>
<keyword evidence="10" id="KW-1185">Reference proteome</keyword>
<name>A0A6P8UTD9_GYMAC</name>
<evidence type="ECO:0000256" key="5">
    <source>
        <dbReference type="ARBA" id="ARBA00023180"/>
    </source>
</evidence>
<protein>
    <submittedName>
        <fullName evidence="11">Membrane cofactor protein-like isoform X1</fullName>
    </submittedName>
</protein>
<dbReference type="SMART" id="SM00032">
    <property type="entry name" value="CCP"/>
    <property type="match status" value="4"/>
</dbReference>
<keyword evidence="4 6" id="KW-1015">Disulfide bond</keyword>
<feature type="chain" id="PRO_5028130989" evidence="8">
    <location>
        <begin position="21"/>
        <end position="349"/>
    </location>
</feature>
<evidence type="ECO:0000256" key="1">
    <source>
        <dbReference type="ARBA" id="ARBA00022659"/>
    </source>
</evidence>
<feature type="domain" description="Sushi" evidence="9">
    <location>
        <begin position="242"/>
        <end position="301"/>
    </location>
</feature>
<dbReference type="InParanoid" id="A0A6P8UTD9"/>
<evidence type="ECO:0000256" key="6">
    <source>
        <dbReference type="PROSITE-ProRule" id="PRU00302"/>
    </source>
</evidence>
<dbReference type="Gene3D" id="2.10.70.10">
    <property type="entry name" value="Complement Module, domain 1"/>
    <property type="match status" value="4"/>
</dbReference>
<feature type="domain" description="Sushi" evidence="9">
    <location>
        <begin position="21"/>
        <end position="83"/>
    </location>
</feature>
<comment type="caution">
    <text evidence="6">Lacks conserved residue(s) required for the propagation of feature annotation.</text>
</comment>
<evidence type="ECO:0000256" key="3">
    <source>
        <dbReference type="ARBA" id="ARBA00022737"/>
    </source>
</evidence>
<organism evidence="10 11">
    <name type="scientific">Gymnodraco acuticeps</name>
    <name type="common">Antarctic dragonfish</name>
    <dbReference type="NCBI Taxonomy" id="8218"/>
    <lineage>
        <taxon>Eukaryota</taxon>
        <taxon>Metazoa</taxon>
        <taxon>Chordata</taxon>
        <taxon>Craniata</taxon>
        <taxon>Vertebrata</taxon>
        <taxon>Euteleostomi</taxon>
        <taxon>Actinopterygii</taxon>
        <taxon>Neopterygii</taxon>
        <taxon>Teleostei</taxon>
        <taxon>Neoteleostei</taxon>
        <taxon>Acanthomorphata</taxon>
        <taxon>Eupercaria</taxon>
        <taxon>Perciformes</taxon>
        <taxon>Notothenioidei</taxon>
        <taxon>Bathydraconidae</taxon>
        <taxon>Gymnodraco</taxon>
    </lineage>
</organism>
<dbReference type="OrthoDB" id="6480633at2759"/>
<dbReference type="KEGG" id="gacu:117548410"/>
<dbReference type="FunFam" id="2.10.70.10:FF:000014">
    <property type="entry name" value="Membrane cofactor protein"/>
    <property type="match status" value="2"/>
</dbReference>
<dbReference type="SUPFAM" id="SSF57535">
    <property type="entry name" value="Complement control module/SCR domain"/>
    <property type="match status" value="4"/>
</dbReference>
<dbReference type="CDD" id="cd00033">
    <property type="entry name" value="CCP"/>
    <property type="match status" value="4"/>
</dbReference>
<dbReference type="PANTHER" id="PTHR19325:SF570">
    <property type="entry name" value="COMPLEMENT COMPONENT 4 BINDING PROTEIN, MEMBRANE"/>
    <property type="match status" value="1"/>
</dbReference>
<dbReference type="InterPro" id="IPR000436">
    <property type="entry name" value="Sushi_SCR_CCP_dom"/>
</dbReference>
<dbReference type="RefSeq" id="XP_034075590.1">
    <property type="nucleotide sequence ID" value="XM_034219699.1"/>
</dbReference>